<comment type="caution">
    <text evidence="14">The sequence shown here is derived from an EMBL/GenBank/DDBJ whole genome shotgun (WGS) entry which is preliminary data.</text>
</comment>
<evidence type="ECO:0000313" key="14">
    <source>
        <dbReference type="EMBL" id="NXX99753.1"/>
    </source>
</evidence>
<feature type="domain" description="SRCR" evidence="13">
    <location>
        <begin position="239"/>
        <end position="337"/>
    </location>
</feature>
<feature type="disulfide bond" evidence="12">
    <location>
        <begin position="73"/>
        <end position="83"/>
    </location>
</feature>
<dbReference type="SMART" id="SM00202">
    <property type="entry name" value="SR"/>
    <property type="match status" value="6"/>
</dbReference>
<dbReference type="Pfam" id="PF00530">
    <property type="entry name" value="SRCR"/>
    <property type="match status" value="6"/>
</dbReference>
<dbReference type="Gene3D" id="3.10.250.10">
    <property type="entry name" value="SRCR-like domain"/>
    <property type="match status" value="6"/>
</dbReference>
<proteinExistence type="predicted"/>
<evidence type="ECO:0000259" key="13">
    <source>
        <dbReference type="PROSITE" id="PS50287"/>
    </source>
</evidence>
<evidence type="ECO:0000256" key="1">
    <source>
        <dbReference type="ARBA" id="ARBA00004251"/>
    </source>
</evidence>
<feature type="disulfide bond" evidence="12">
    <location>
        <begin position="174"/>
        <end position="235"/>
    </location>
</feature>
<evidence type="ECO:0000256" key="6">
    <source>
        <dbReference type="ARBA" id="ARBA00022729"/>
    </source>
</evidence>
<comment type="subcellular location">
    <subcellularLocation>
        <location evidence="1">Cell membrane</location>
        <topology evidence="1">Single-pass type I membrane protein</topology>
    </subcellularLocation>
    <subcellularLocation>
        <location evidence="2">Secreted</location>
    </subcellularLocation>
</comment>
<dbReference type="FunFam" id="3.10.250.10:FF:000009">
    <property type="entry name" value="WC1"/>
    <property type="match status" value="2"/>
</dbReference>
<dbReference type="PRINTS" id="PR00258">
    <property type="entry name" value="SPERACTRCPTR"/>
</dbReference>
<dbReference type="PANTHER" id="PTHR19331:SF468">
    <property type="entry name" value="SCAVENGER RECEPTOR CYSTEINE-RICH TYPE 1 PROTEIN M160"/>
    <property type="match status" value="1"/>
</dbReference>
<organism evidence="14 15">
    <name type="scientific">Centropus bengalensis</name>
    <name type="common">lesser coucal</name>
    <dbReference type="NCBI Taxonomy" id="1463675"/>
    <lineage>
        <taxon>Eukaryota</taxon>
        <taxon>Metazoa</taxon>
        <taxon>Chordata</taxon>
        <taxon>Craniata</taxon>
        <taxon>Vertebrata</taxon>
        <taxon>Euteleostomi</taxon>
        <taxon>Archelosauria</taxon>
        <taxon>Archosauria</taxon>
        <taxon>Dinosauria</taxon>
        <taxon>Saurischia</taxon>
        <taxon>Theropoda</taxon>
        <taxon>Coelurosauria</taxon>
        <taxon>Aves</taxon>
        <taxon>Neognathae</taxon>
        <taxon>Neoaves</taxon>
        <taxon>Otidimorphae</taxon>
        <taxon>Cuculiformes</taxon>
        <taxon>Centropidae</taxon>
        <taxon>Centropus</taxon>
    </lineage>
</organism>
<dbReference type="SUPFAM" id="SSF56487">
    <property type="entry name" value="SRCR-like"/>
    <property type="match status" value="6"/>
</dbReference>
<keyword evidence="5" id="KW-0812">Transmembrane</keyword>
<feature type="domain" description="SRCR" evidence="13">
    <location>
        <begin position="595"/>
        <end position="677"/>
    </location>
</feature>
<keyword evidence="11" id="KW-0325">Glycoprotein</keyword>
<evidence type="ECO:0000256" key="5">
    <source>
        <dbReference type="ARBA" id="ARBA00022692"/>
    </source>
</evidence>
<dbReference type="InterPro" id="IPR001190">
    <property type="entry name" value="SRCR"/>
</dbReference>
<feature type="domain" description="SRCR" evidence="13">
    <location>
        <begin position="492"/>
        <end position="590"/>
    </location>
</feature>
<feature type="disulfide bond" evidence="12">
    <location>
        <begin position="662"/>
        <end position="672"/>
    </location>
</feature>
<accession>A0A852M770</accession>
<name>A0A852M770_9AVES</name>
<evidence type="ECO:0000256" key="10">
    <source>
        <dbReference type="ARBA" id="ARBA00023157"/>
    </source>
</evidence>
<keyword evidence="3" id="KW-1003">Cell membrane</keyword>
<dbReference type="GO" id="GO:0005737">
    <property type="term" value="C:cytoplasm"/>
    <property type="evidence" value="ECO:0007669"/>
    <property type="project" value="UniProtKB-ARBA"/>
</dbReference>
<keyword evidence="10 12" id="KW-1015">Disulfide bond</keyword>
<feature type="non-terminal residue" evidence="14">
    <location>
        <position position="677"/>
    </location>
</feature>
<dbReference type="PANTHER" id="PTHR19331">
    <property type="entry name" value="SCAVENGER RECEPTOR DOMAIN-CONTAINING"/>
    <property type="match status" value="1"/>
</dbReference>
<evidence type="ECO:0000256" key="12">
    <source>
        <dbReference type="PROSITE-ProRule" id="PRU00196"/>
    </source>
</evidence>
<evidence type="ECO:0000256" key="11">
    <source>
        <dbReference type="ARBA" id="ARBA00023180"/>
    </source>
</evidence>
<dbReference type="InterPro" id="IPR036772">
    <property type="entry name" value="SRCR-like_dom_sf"/>
</dbReference>
<gene>
    <name evidence="14" type="primary">Cd163_1</name>
    <name evidence="14" type="ORF">CENBEN_R01685</name>
</gene>
<evidence type="ECO:0000313" key="15">
    <source>
        <dbReference type="Proteomes" id="UP000632886"/>
    </source>
</evidence>
<evidence type="ECO:0000256" key="9">
    <source>
        <dbReference type="ARBA" id="ARBA00023136"/>
    </source>
</evidence>
<feature type="disulfide bond" evidence="12">
    <location>
        <begin position="205"/>
        <end position="215"/>
    </location>
</feature>
<feature type="domain" description="SRCR" evidence="13">
    <location>
        <begin position="2"/>
        <end position="104"/>
    </location>
</feature>
<dbReference type="GO" id="GO:0009897">
    <property type="term" value="C:external side of plasma membrane"/>
    <property type="evidence" value="ECO:0007669"/>
    <property type="project" value="TreeGrafter"/>
</dbReference>
<feature type="domain" description="SRCR" evidence="13">
    <location>
        <begin position="136"/>
        <end position="236"/>
    </location>
</feature>
<comment type="caution">
    <text evidence="12">Lacks conserved residue(s) required for the propagation of feature annotation.</text>
</comment>
<keyword evidence="8" id="KW-1133">Transmembrane helix</keyword>
<feature type="domain" description="SRCR" evidence="13">
    <location>
        <begin position="366"/>
        <end position="465"/>
    </location>
</feature>
<dbReference type="GO" id="GO:0005576">
    <property type="term" value="C:extracellular region"/>
    <property type="evidence" value="ECO:0007669"/>
    <property type="project" value="UniProtKB-SubCell"/>
</dbReference>
<evidence type="ECO:0000256" key="3">
    <source>
        <dbReference type="ARBA" id="ARBA00022475"/>
    </source>
</evidence>
<dbReference type="EMBL" id="WBNK01004046">
    <property type="protein sequence ID" value="NXX99753.1"/>
    <property type="molecule type" value="Genomic_DNA"/>
</dbReference>
<dbReference type="FunFam" id="3.10.250.10:FF:000004">
    <property type="entry name" value="Scavenger receptor cysteine-rich type 1 protein M130"/>
    <property type="match status" value="1"/>
</dbReference>
<protein>
    <submittedName>
        <fullName evidence="14">C163A protein</fullName>
    </submittedName>
</protein>
<feature type="disulfide bond" evidence="12">
    <location>
        <begin position="264"/>
        <end position="328"/>
    </location>
</feature>
<feature type="disulfide bond" evidence="12">
    <location>
        <begin position="42"/>
        <end position="103"/>
    </location>
</feature>
<evidence type="ECO:0000256" key="2">
    <source>
        <dbReference type="ARBA" id="ARBA00004613"/>
    </source>
</evidence>
<sequence>ELRLVAGGGRCAGRVELKHKGEWGSVCVYDFDWDARWASVVCRQLGCGAVAKASAYAPFGQGTGRIWLQPFFCRGVEETLQDCPNFGWGQHFCGHELDVGVTCAGEEVAGVPSRVPGHLQAGLRPCPCPRADAVELRLAGGRGPCSGKVEVKLQGRWGSVGDASWDLEDAEVVCQQLGCGSAAGAYPASIFGTSDGPISLAMVDCRGDEGAIWECEIRGWGPYTAIHDFDTAVVCQGFARLVGGAGACEGRLEVRQGRAWHGLCEDAVDMKAARVVCQELGCGTALAVLGTDRFEAGTGPLWDGRFECEGTEPLLSACARRPPRGQGCASRASIICSRKRHRGVPGGAHATPVPSTSPLPAAYTDFRLAGSGSNCSGRAEVEAGGAWRSLCATAWHLPDAHVFCHHLGCGPAATLAPGRTFGNGTALQPGALGCVGSERHPGECPAVVLGAPGCPPGHAAAVRCSGPGPGGACPPGGCCSAVSSVPAGGRRVRLAGGPGRCAGRVEIFIQGSWASVCQDGWGTAGASVVCHQLGCGKALAAPGSARFGAGTGQPWAGGSGCAGTEEALWDCPAGAWQGCQRGGGAGAICSELLSLRLVGSSGRCQGHLEVLYNGTWGRVCANGTSSATAATVCRQLGCGYGGRLGASPAEVAAPAWLAWVSCEEGAPSLWQCPSAPW</sequence>
<keyword evidence="9" id="KW-0472">Membrane</keyword>
<reference evidence="14 15" key="1">
    <citation type="submission" date="2020-02" db="EMBL/GenBank/DDBJ databases">
        <title>Bird 10,000 Genomes (B10K) Project - Family phase.</title>
        <authorList>
            <person name="Zhang G."/>
        </authorList>
    </citation>
    <scope>NUCLEOTIDE SEQUENCE [LARGE SCALE GENOMIC DNA]</scope>
    <source>
        <strain evidence="14">B10K-DU-017-21</strain>
    </source>
</reference>
<feature type="non-terminal residue" evidence="14">
    <location>
        <position position="1"/>
    </location>
</feature>
<evidence type="ECO:0000256" key="7">
    <source>
        <dbReference type="ARBA" id="ARBA00022737"/>
    </source>
</evidence>
<dbReference type="FunFam" id="3.10.250.10:FF:000002">
    <property type="entry name" value="Scavenger receptor cysteine-rich type 1 protein M130"/>
    <property type="match status" value="1"/>
</dbReference>
<feature type="disulfide bond" evidence="12">
    <location>
        <begin position="308"/>
        <end position="318"/>
    </location>
</feature>
<dbReference type="FunFam" id="3.10.250.10:FF:000016">
    <property type="entry name" value="Scavenger receptor cysteine-rich protein type 12"/>
    <property type="match status" value="1"/>
</dbReference>
<dbReference type="FunFam" id="3.10.250.10:FF:000012">
    <property type="entry name" value="CD163 molecule like 1"/>
    <property type="match status" value="1"/>
</dbReference>
<feature type="disulfide bond" evidence="12">
    <location>
        <begin position="434"/>
        <end position="444"/>
    </location>
</feature>
<dbReference type="PROSITE" id="PS50287">
    <property type="entry name" value="SRCR_2"/>
    <property type="match status" value="6"/>
</dbReference>
<keyword evidence="15" id="KW-1185">Reference proteome</keyword>
<feature type="disulfide bond" evidence="12">
    <location>
        <begin position="561"/>
        <end position="571"/>
    </location>
</feature>
<evidence type="ECO:0000256" key="8">
    <source>
        <dbReference type="ARBA" id="ARBA00022989"/>
    </source>
</evidence>
<dbReference type="Proteomes" id="UP000632886">
    <property type="component" value="Unassembled WGS sequence"/>
</dbReference>
<evidence type="ECO:0000256" key="4">
    <source>
        <dbReference type="ARBA" id="ARBA00022525"/>
    </source>
</evidence>
<keyword evidence="6" id="KW-0732">Signal</keyword>
<keyword evidence="7" id="KW-0677">Repeat</keyword>
<dbReference type="AlphaFoldDB" id="A0A852M770"/>
<keyword evidence="4" id="KW-0964">Secreted</keyword>